<dbReference type="GO" id="GO:0016757">
    <property type="term" value="F:glycosyltransferase activity"/>
    <property type="evidence" value="ECO:0007669"/>
    <property type="project" value="InterPro"/>
</dbReference>
<sequence>MVKKTTEGKTVLFLHGSADLYGSSLILLFVIESAMKIGVDPVVVLPYRGQLSVELEKRGVKVKIQNLGVLRRKYFNPLGLANRILKLFAAYRFLNKLHRENRFSLIYTNTLAVLVGAFFARNKGIAHVWHVHEIIPSPSFLVKFLAGQMKSSDHVLAVSKAVSDHWKSLGVQGNVKVIHNGIPIRDTHKPEWDLKAGLGIKASQIVVTMVGRVNPGKGQFFYLDMAKEILKTRQDVVFLMAGDPYPGYEFILDEMKEFIRKHEMEENVIDLGFRSDIDDILAISDIFVLPSIMPDSFPTVILEAMGAGLPVVATRSGGAAEMIEDGINGYLIPVSDAKAGTKCLFGLIEDKELRKEMGRKSQNRAKALFGLERFDQEIKSYLGQVLQQRKPES</sequence>
<keyword evidence="1" id="KW-1133">Transmembrane helix</keyword>
<dbReference type="PANTHER" id="PTHR12526:SF627">
    <property type="entry name" value="D-RHAMNOSYLTRANSFERASE WBPZ"/>
    <property type="match status" value="1"/>
</dbReference>
<feature type="domain" description="Glycosyl transferase family 1" evidence="2">
    <location>
        <begin position="193"/>
        <end position="363"/>
    </location>
</feature>
<dbReference type="Pfam" id="PF13439">
    <property type="entry name" value="Glyco_transf_4"/>
    <property type="match status" value="1"/>
</dbReference>
<feature type="transmembrane region" description="Helical" evidence="1">
    <location>
        <begin position="103"/>
        <end position="120"/>
    </location>
</feature>
<dbReference type="SUPFAM" id="SSF53756">
    <property type="entry name" value="UDP-Glycosyltransferase/glycogen phosphorylase"/>
    <property type="match status" value="1"/>
</dbReference>
<protein>
    <submittedName>
        <fullName evidence="4">Glycosyltransferase family 4 protein</fullName>
    </submittedName>
</protein>
<dbReference type="InterPro" id="IPR001296">
    <property type="entry name" value="Glyco_trans_1"/>
</dbReference>
<evidence type="ECO:0000313" key="4">
    <source>
        <dbReference type="EMBL" id="MBS9523452.1"/>
    </source>
</evidence>
<reference evidence="4 5" key="1">
    <citation type="submission" date="2021-05" db="EMBL/GenBank/DDBJ databases">
        <authorList>
            <person name="Zhang Z.D."/>
            <person name="Osman G."/>
        </authorList>
    </citation>
    <scope>NUCLEOTIDE SEQUENCE [LARGE SCALE GENOMIC DNA]</scope>
    <source>
        <strain evidence="4 5">KCTC 32217</strain>
    </source>
</reference>
<dbReference type="EMBL" id="JAHCMY010000002">
    <property type="protein sequence ID" value="MBS9523452.1"/>
    <property type="molecule type" value="Genomic_DNA"/>
</dbReference>
<dbReference type="CDD" id="cd03801">
    <property type="entry name" value="GT4_PimA-like"/>
    <property type="match status" value="1"/>
</dbReference>
<organism evidence="4 5">
    <name type="scientific">Litoribacter ruber</name>
    <dbReference type="NCBI Taxonomy" id="702568"/>
    <lineage>
        <taxon>Bacteria</taxon>
        <taxon>Pseudomonadati</taxon>
        <taxon>Bacteroidota</taxon>
        <taxon>Cytophagia</taxon>
        <taxon>Cytophagales</taxon>
        <taxon>Cyclobacteriaceae</taxon>
        <taxon>Litoribacter</taxon>
    </lineage>
</organism>
<accession>A0AAP2CKG5</accession>
<feature type="domain" description="Glycosyltransferase subfamily 4-like N-terminal" evidence="3">
    <location>
        <begin position="53"/>
        <end position="183"/>
    </location>
</feature>
<evidence type="ECO:0000256" key="1">
    <source>
        <dbReference type="SAM" id="Phobius"/>
    </source>
</evidence>
<gene>
    <name evidence="4" type="ORF">KI659_05400</name>
</gene>
<keyword evidence="1" id="KW-0812">Transmembrane</keyword>
<keyword evidence="1" id="KW-0472">Membrane</keyword>
<dbReference type="RefSeq" id="WP_213944342.1">
    <property type="nucleotide sequence ID" value="NZ_JAHCMY010000002.1"/>
</dbReference>
<dbReference type="Gene3D" id="3.40.50.2000">
    <property type="entry name" value="Glycogen Phosphorylase B"/>
    <property type="match status" value="2"/>
</dbReference>
<dbReference type="InterPro" id="IPR028098">
    <property type="entry name" value="Glyco_trans_4-like_N"/>
</dbReference>
<keyword evidence="5" id="KW-1185">Reference proteome</keyword>
<comment type="caution">
    <text evidence="4">The sequence shown here is derived from an EMBL/GenBank/DDBJ whole genome shotgun (WGS) entry which is preliminary data.</text>
</comment>
<dbReference type="Pfam" id="PF00534">
    <property type="entry name" value="Glycos_transf_1"/>
    <property type="match status" value="1"/>
</dbReference>
<dbReference type="Proteomes" id="UP001319104">
    <property type="component" value="Unassembled WGS sequence"/>
</dbReference>
<proteinExistence type="predicted"/>
<evidence type="ECO:0000259" key="3">
    <source>
        <dbReference type="Pfam" id="PF13439"/>
    </source>
</evidence>
<name>A0AAP2CKG5_9BACT</name>
<dbReference type="AlphaFoldDB" id="A0AAP2CKG5"/>
<evidence type="ECO:0000259" key="2">
    <source>
        <dbReference type="Pfam" id="PF00534"/>
    </source>
</evidence>
<dbReference type="PANTHER" id="PTHR12526">
    <property type="entry name" value="GLYCOSYLTRANSFERASE"/>
    <property type="match status" value="1"/>
</dbReference>
<evidence type="ECO:0000313" key="5">
    <source>
        <dbReference type="Proteomes" id="UP001319104"/>
    </source>
</evidence>